<proteinExistence type="predicted"/>
<dbReference type="Pfam" id="PF06605">
    <property type="entry name" value="Prophage_tail"/>
    <property type="match status" value="1"/>
</dbReference>
<dbReference type="EMBL" id="BKAW01000003">
    <property type="protein sequence ID" value="GEQ01990.1"/>
    <property type="molecule type" value="Genomic_DNA"/>
</dbReference>
<feature type="domain" description="Prophage endopeptidase tail N-terminal" evidence="2">
    <location>
        <begin position="5"/>
        <end position="90"/>
    </location>
</feature>
<feature type="domain" description="Tail spike" evidence="1">
    <location>
        <begin position="110"/>
        <end position="478"/>
    </location>
</feature>
<evidence type="ECO:0000259" key="2">
    <source>
        <dbReference type="Pfam" id="PF18994"/>
    </source>
</evidence>
<gene>
    <name evidence="3" type="ORF">SCO02_04310</name>
</gene>
<dbReference type="Gene3D" id="3.55.50.40">
    <property type="match status" value="1"/>
</dbReference>
<comment type="caution">
    <text evidence="3">The sequence shown here is derived from an EMBL/GenBank/DDBJ whole genome shotgun (WGS) entry which is preliminary data.</text>
</comment>
<name>A0AB34AFS2_STAUR</name>
<protein>
    <submittedName>
        <fullName evidence="3">Peptidase</fullName>
    </submittedName>
</protein>
<evidence type="ECO:0000313" key="3">
    <source>
        <dbReference type="EMBL" id="GEQ01990.1"/>
    </source>
</evidence>
<organism evidence="3 4">
    <name type="scientific">Staphylococcus ureilyticus</name>
    <name type="common">Staphylococcus cohnii subsp. urealyticus</name>
    <dbReference type="NCBI Taxonomy" id="94138"/>
    <lineage>
        <taxon>Bacteria</taxon>
        <taxon>Bacillati</taxon>
        <taxon>Bacillota</taxon>
        <taxon>Bacilli</taxon>
        <taxon>Bacillales</taxon>
        <taxon>Staphylococcaceae</taxon>
        <taxon>Staphylococcus</taxon>
        <taxon>Staphylococcus cohnii species complex</taxon>
    </lineage>
</organism>
<dbReference type="InterPro" id="IPR010572">
    <property type="entry name" value="Tail_dom"/>
</dbReference>
<sequence length="521" mass="59364">MNTDIIVTDINETMSELLLDFAYDTFKYEYERNSTRQISFIAYKTSKNEDVYNLLQNESFIDYAGQRYVIKNATPSFDGVLHTKEVTATHIMFEFQNHYVSKDIDNETINEDTSEDKKTTLTLKEYLDYGFKGNKQGYSYEIKGTFNSKVTLEELGSKNGLEYLVEGAELFGYIYYADNKKIYIHDDNSFYIPTEKIIRYKFNNSEVKASIDTKDLKTVIKGYGKKLTSKDTKNYSPVKPKNLTYNGKFIKDGTWRTEEVGASFSYELECKYGNETIVFSLKKMSKGGLLDLYFDGEKIGEYSCYSKSATTQNITLSKNTKKGKYTVKAVFKGKKAGVDYKKSAPCMYVGTEKATVINTTAVLKGDDLYSSTYVHKSPKNYDVFGHREAPDHFDENITDKDELKHKLENELNDEPNVELDINYVGDEKIEERDAIWFIHELMGYDTELKVVSLTQTHPLNPSPDEIGFSNDKKDIVQISNVLNRKMKSVSAALNKSKINNIYSPSTGYSGGSIVGSVLVDE</sequence>
<dbReference type="RefSeq" id="WP_103161288.1">
    <property type="nucleotide sequence ID" value="NZ_JAMCAG010000001.1"/>
</dbReference>
<dbReference type="InterPro" id="IPR044051">
    <property type="entry name" value="Prophage_tail_N"/>
</dbReference>
<dbReference type="Pfam" id="PF18994">
    <property type="entry name" value="Prophage_tailD1"/>
    <property type="match status" value="1"/>
</dbReference>
<accession>A0AB34AFS2</accession>
<dbReference type="Proteomes" id="UP000321839">
    <property type="component" value="Unassembled WGS sequence"/>
</dbReference>
<evidence type="ECO:0000259" key="1">
    <source>
        <dbReference type="Pfam" id="PF06605"/>
    </source>
</evidence>
<reference evidence="3 4" key="1">
    <citation type="submission" date="2019-07" db="EMBL/GenBank/DDBJ databases">
        <title>Whole genome shotgun sequence of Staphylococcus cohnii subsp. urealyticus NBRC 109766.</title>
        <authorList>
            <person name="Hosoyama A."/>
            <person name="Uohara A."/>
            <person name="Ohji S."/>
            <person name="Ichikawa N."/>
        </authorList>
    </citation>
    <scope>NUCLEOTIDE SEQUENCE [LARGE SCALE GENOMIC DNA]</scope>
    <source>
        <strain evidence="3 4">NBRC 109766</strain>
    </source>
</reference>
<evidence type="ECO:0000313" key="4">
    <source>
        <dbReference type="Proteomes" id="UP000321839"/>
    </source>
</evidence>
<dbReference type="AlphaFoldDB" id="A0AB34AFS2"/>
<dbReference type="Gene3D" id="6.20.110.10">
    <property type="match status" value="1"/>
</dbReference>
<keyword evidence="4" id="KW-1185">Reference proteome</keyword>